<dbReference type="PANTHER" id="PTHR10997">
    <property type="entry name" value="IMPORTIN-7, 8, 11"/>
    <property type="match status" value="1"/>
</dbReference>
<keyword evidence="5" id="KW-0963">Cytoplasm</keyword>
<dbReference type="SMART" id="SM00913">
    <property type="entry name" value="IBN_N"/>
    <property type="match status" value="1"/>
</dbReference>
<dbReference type="Pfam" id="PF08506">
    <property type="entry name" value="Cse1"/>
    <property type="match status" value="1"/>
</dbReference>
<evidence type="ECO:0000256" key="4">
    <source>
        <dbReference type="ARBA" id="ARBA00022448"/>
    </source>
</evidence>
<dbReference type="GO" id="GO:0006606">
    <property type="term" value="P:protein import into nucleus"/>
    <property type="evidence" value="ECO:0007669"/>
    <property type="project" value="TreeGrafter"/>
</dbReference>
<dbReference type="EMBL" id="HBEA01012651">
    <property type="protein sequence ID" value="CAD8260136.1"/>
    <property type="molecule type" value="Transcribed_RNA"/>
</dbReference>
<reference evidence="9" key="1">
    <citation type="submission" date="2021-01" db="EMBL/GenBank/DDBJ databases">
        <authorList>
            <person name="Corre E."/>
            <person name="Pelletier E."/>
            <person name="Niang G."/>
            <person name="Scheremetjew M."/>
            <person name="Finn R."/>
            <person name="Kale V."/>
            <person name="Holt S."/>
            <person name="Cochrane G."/>
            <person name="Meng A."/>
            <person name="Brown T."/>
            <person name="Cohen L."/>
        </authorList>
    </citation>
    <scope>NUCLEOTIDE SEQUENCE</scope>
    <source>
        <strain evidence="9">CCMP2078</strain>
    </source>
</reference>
<evidence type="ECO:0000256" key="2">
    <source>
        <dbReference type="ARBA" id="ARBA00004496"/>
    </source>
</evidence>
<dbReference type="SUPFAM" id="SSF48371">
    <property type="entry name" value="ARM repeat"/>
    <property type="match status" value="1"/>
</dbReference>
<organism evidence="9">
    <name type="scientific">Pinguiococcus pyrenoidosus</name>
    <dbReference type="NCBI Taxonomy" id="172671"/>
    <lineage>
        <taxon>Eukaryota</taxon>
        <taxon>Sar</taxon>
        <taxon>Stramenopiles</taxon>
        <taxon>Ochrophyta</taxon>
        <taxon>Pinguiophyceae</taxon>
        <taxon>Pinguiochrysidales</taxon>
        <taxon>Pinguiochrysidaceae</taxon>
        <taxon>Pinguiococcus</taxon>
    </lineage>
</organism>
<dbReference type="GO" id="GO:0005829">
    <property type="term" value="C:cytosol"/>
    <property type="evidence" value="ECO:0007669"/>
    <property type="project" value="TreeGrafter"/>
</dbReference>
<protein>
    <recommendedName>
        <fullName evidence="8">Importin N-terminal domain-containing protein</fullName>
    </recommendedName>
</protein>
<dbReference type="InterPro" id="IPR005043">
    <property type="entry name" value="XPO2_C"/>
</dbReference>
<evidence type="ECO:0000256" key="3">
    <source>
        <dbReference type="ARBA" id="ARBA00008669"/>
    </source>
</evidence>
<dbReference type="PROSITE" id="PS50166">
    <property type="entry name" value="IMPORTIN_B_NT"/>
    <property type="match status" value="1"/>
</dbReference>
<evidence type="ECO:0000256" key="5">
    <source>
        <dbReference type="ARBA" id="ARBA00022490"/>
    </source>
</evidence>
<keyword evidence="4" id="KW-0813">Transport</keyword>
<comment type="subcellular location">
    <subcellularLocation>
        <location evidence="2">Cytoplasm</location>
    </subcellularLocation>
    <subcellularLocation>
        <location evidence="1">Nucleus</location>
    </subcellularLocation>
</comment>
<evidence type="ECO:0000256" key="6">
    <source>
        <dbReference type="ARBA" id="ARBA00022927"/>
    </source>
</evidence>
<dbReference type="GO" id="GO:0006611">
    <property type="term" value="P:protein export from nucleus"/>
    <property type="evidence" value="ECO:0007669"/>
    <property type="project" value="TreeGrafter"/>
</dbReference>
<evidence type="ECO:0000259" key="8">
    <source>
        <dbReference type="PROSITE" id="PS50166"/>
    </source>
</evidence>
<evidence type="ECO:0000256" key="1">
    <source>
        <dbReference type="ARBA" id="ARBA00004123"/>
    </source>
</evidence>
<dbReference type="GO" id="GO:0031267">
    <property type="term" value="F:small GTPase binding"/>
    <property type="evidence" value="ECO:0007669"/>
    <property type="project" value="InterPro"/>
</dbReference>
<dbReference type="Pfam" id="PF03378">
    <property type="entry name" value="CAS_CSE1"/>
    <property type="match status" value="1"/>
</dbReference>
<dbReference type="PANTHER" id="PTHR10997:SF8">
    <property type="entry name" value="EXPORTIN-2"/>
    <property type="match status" value="1"/>
</dbReference>
<dbReference type="Pfam" id="PF03810">
    <property type="entry name" value="IBN_N"/>
    <property type="match status" value="1"/>
</dbReference>
<dbReference type="GO" id="GO:0005635">
    <property type="term" value="C:nuclear envelope"/>
    <property type="evidence" value="ECO:0007669"/>
    <property type="project" value="TreeGrafter"/>
</dbReference>
<gene>
    <name evidence="9" type="ORF">PPYR1160_LOCUS9638</name>
</gene>
<comment type="similarity">
    <text evidence="3">Belongs to the XPO2/CSE1 family.</text>
</comment>
<evidence type="ECO:0000313" key="9">
    <source>
        <dbReference type="EMBL" id="CAD8260136.1"/>
    </source>
</evidence>
<proteinExistence type="inferred from homology"/>
<dbReference type="InterPro" id="IPR013713">
    <property type="entry name" value="XPO2_central"/>
</dbReference>
<evidence type="ECO:0000256" key="7">
    <source>
        <dbReference type="ARBA" id="ARBA00023242"/>
    </source>
</evidence>
<dbReference type="InterPro" id="IPR011989">
    <property type="entry name" value="ARM-like"/>
</dbReference>
<sequence length="989" mass="111034">MADAKSLLNAMEATLSPERSIRKAGEDFLLAAQQQPTHILQVAALLLSNLPPPVALAAAVYFKNVVKKHWEPEERLRSILQESDKEKVKENLVNLIVASTYEVQRPLTEALSIIAKLDFPLKWEGLLPGLVQKLRTASSRNDFRLIYGCLLIANEVFKRFRYAFKTEELMLQLEYCLDHFQEALLAIFHQCCHAVESAQNERSEVLVQLLETIRLCARIFYSLSYQDIPAFFETHLAEWAQPFEQFLAMELPVVKQANANSSKPDALERLQAAIIENVMHYADMYDAEFKDFLPGFAKRIWALLTTLSGEPRSDQLATKGINFLTKIISKQLHQALFQDEATLRSIVSHVVLPNILLRELEEELFEMSPTEFIQRDMEGSDADTRRRCARDLVRGMCVLYGRQTTQIVGEHIQTLLKEYQDSSEANWRSKDTALHLILAVTVKAESKKGVRAVNEAINVMEMLTSHVIPELQDPNPGARPLVKATAIKFANTFRGQMGVSELLSLLPLYIRHMSPNIPAVVQTYACISVEKMLTLRDPMASGAGKVPPLVIQRAQLGPYMESLTNGIFAVLANEEFAENDYVMKALMRVLAVAKEEIKPVYQVLTETLCQTLGRVWQNPSNPHFGHYLFECIAIVVSTITKTVPGSGASFERLLFPPFQAILQQDVEQLTPYVFQIMAQLLEASEAVSKAFWELLPILLTPATWSRKSNTPALVRFLVAYLKKAGGVIAEQGKLEAVLAIAQKLVSSRANESSAFQLLEMLVLHVSEQHVQKYLRPLLEVLLRRLEQNSSLKYIRLLSYFWCVVINKYGAAVWWSTLESIQNGLPVMLLQSVFLSNASRHKSWAPEELKCFCAGIVNILVQTNLFMLNQALWGQGMESMLLILQRDSGIEGDDEGDGTGSLGPTDVPEMTYDATYSRLVFADAEKRDPFPNIPPPTIYLPRCLAEFCAQSPDLVLQQLQVLSPELQAGLQQLCQSAGVTLSNRSVVPGQ</sequence>
<accession>A0A7R9YDQ3</accession>
<feature type="domain" description="Importin N-terminal" evidence="8">
    <location>
        <begin position="25"/>
        <end position="98"/>
    </location>
</feature>
<dbReference type="AlphaFoldDB" id="A0A7R9YDQ3"/>
<dbReference type="GO" id="GO:0005049">
    <property type="term" value="F:nuclear export signal receptor activity"/>
    <property type="evidence" value="ECO:0007669"/>
    <property type="project" value="TreeGrafter"/>
</dbReference>
<name>A0A7R9YDQ3_9STRA</name>
<keyword evidence="7" id="KW-0539">Nucleus</keyword>
<dbReference type="Gene3D" id="1.25.10.10">
    <property type="entry name" value="Leucine-rich Repeat Variant"/>
    <property type="match status" value="1"/>
</dbReference>
<dbReference type="InterPro" id="IPR001494">
    <property type="entry name" value="Importin-beta_N"/>
</dbReference>
<keyword evidence="6" id="KW-0653">Protein transport</keyword>
<dbReference type="InterPro" id="IPR016024">
    <property type="entry name" value="ARM-type_fold"/>
</dbReference>